<dbReference type="AlphaFoldDB" id="A0A0C6FSV1"/>
<feature type="transmembrane region" description="Helical" evidence="6">
    <location>
        <begin position="59"/>
        <end position="83"/>
    </location>
</feature>
<feature type="transmembrane region" description="Helical" evidence="6">
    <location>
        <begin position="228"/>
        <end position="249"/>
    </location>
</feature>
<evidence type="ECO:0000256" key="1">
    <source>
        <dbReference type="ARBA" id="ARBA00004141"/>
    </source>
</evidence>
<keyword evidence="5 6" id="KW-0472">Membrane</keyword>
<evidence type="ECO:0000256" key="3">
    <source>
        <dbReference type="ARBA" id="ARBA00022692"/>
    </source>
</evidence>
<gene>
    <name evidence="7" type="primary">perM</name>
    <name evidence="7" type="ORF">Maq22A_c13740</name>
</gene>
<dbReference type="InterPro" id="IPR002549">
    <property type="entry name" value="AI-2E-like"/>
</dbReference>
<dbReference type="KEGG" id="maqu:Maq22A_c13740"/>
<feature type="transmembrane region" description="Helical" evidence="6">
    <location>
        <begin position="135"/>
        <end position="154"/>
    </location>
</feature>
<dbReference type="PATRIC" id="fig|270351.10.peg.2644"/>
<feature type="transmembrane region" description="Helical" evidence="6">
    <location>
        <begin position="256"/>
        <end position="277"/>
    </location>
</feature>
<dbReference type="GO" id="GO:0055085">
    <property type="term" value="P:transmembrane transport"/>
    <property type="evidence" value="ECO:0007669"/>
    <property type="project" value="TreeGrafter"/>
</dbReference>
<dbReference type="EMBL" id="AP014704">
    <property type="protein sequence ID" value="BAQ45955.1"/>
    <property type="molecule type" value="Genomic_DNA"/>
</dbReference>
<comment type="similarity">
    <text evidence="2">Belongs to the autoinducer-2 exporter (AI-2E) (TC 2.A.86) family.</text>
</comment>
<dbReference type="PANTHER" id="PTHR21716">
    <property type="entry name" value="TRANSMEMBRANE PROTEIN"/>
    <property type="match status" value="1"/>
</dbReference>
<evidence type="ECO:0000256" key="5">
    <source>
        <dbReference type="ARBA" id="ARBA00023136"/>
    </source>
</evidence>
<evidence type="ECO:0000256" key="6">
    <source>
        <dbReference type="SAM" id="Phobius"/>
    </source>
</evidence>
<feature type="transmembrane region" description="Helical" evidence="6">
    <location>
        <begin position="7"/>
        <end position="24"/>
    </location>
</feature>
<proteinExistence type="inferred from homology"/>
<dbReference type="Proteomes" id="UP000061432">
    <property type="component" value="Chromosome"/>
</dbReference>
<reference evidence="7 8" key="1">
    <citation type="journal article" date="2015" name="Genome Announc.">
        <title>Complete Genome Sequence of Methylobacterium aquaticum Strain 22A, Isolated from Racomitrium japonicum Moss.</title>
        <authorList>
            <person name="Tani A."/>
            <person name="Ogura Y."/>
            <person name="Hayashi T."/>
            <person name="Kimbara K."/>
        </authorList>
    </citation>
    <scope>NUCLEOTIDE SEQUENCE [LARGE SCALE GENOMIC DNA]</scope>
    <source>
        <strain evidence="7 8">MA-22A</strain>
    </source>
</reference>
<protein>
    <submittedName>
        <fullName evidence="7">Predicted permease</fullName>
    </submittedName>
</protein>
<comment type="subcellular location">
    <subcellularLocation>
        <location evidence="1">Membrane</location>
        <topology evidence="1">Multi-pass membrane protein</topology>
    </subcellularLocation>
</comment>
<dbReference type="Pfam" id="PF01594">
    <property type="entry name" value="AI-2E_transport"/>
    <property type="match status" value="1"/>
</dbReference>
<dbReference type="RefSeq" id="WP_060847194.1">
    <property type="nucleotide sequence ID" value="NZ_AP014704.1"/>
</dbReference>
<evidence type="ECO:0000256" key="2">
    <source>
        <dbReference type="ARBA" id="ARBA00009773"/>
    </source>
</evidence>
<keyword evidence="4 6" id="KW-1133">Transmembrane helix</keyword>
<dbReference type="GO" id="GO:0016020">
    <property type="term" value="C:membrane"/>
    <property type="evidence" value="ECO:0007669"/>
    <property type="project" value="UniProtKB-SubCell"/>
</dbReference>
<feature type="transmembrane region" description="Helical" evidence="6">
    <location>
        <begin position="195"/>
        <end position="222"/>
    </location>
</feature>
<evidence type="ECO:0000313" key="8">
    <source>
        <dbReference type="Proteomes" id="UP000061432"/>
    </source>
</evidence>
<organism evidence="7 8">
    <name type="scientific">Methylobacterium aquaticum</name>
    <dbReference type="NCBI Taxonomy" id="270351"/>
    <lineage>
        <taxon>Bacteria</taxon>
        <taxon>Pseudomonadati</taxon>
        <taxon>Pseudomonadota</taxon>
        <taxon>Alphaproteobacteria</taxon>
        <taxon>Hyphomicrobiales</taxon>
        <taxon>Methylobacteriaceae</taxon>
        <taxon>Methylobacterium</taxon>
    </lineage>
</organism>
<feature type="transmembrane region" description="Helical" evidence="6">
    <location>
        <begin position="289"/>
        <end position="317"/>
    </location>
</feature>
<dbReference type="PANTHER" id="PTHR21716:SF64">
    <property type="entry name" value="AI-2 TRANSPORT PROTEIN TQSA"/>
    <property type="match status" value="1"/>
</dbReference>
<name>A0A0C6FSV1_9HYPH</name>
<keyword evidence="3 6" id="KW-0812">Transmembrane</keyword>
<evidence type="ECO:0000313" key="7">
    <source>
        <dbReference type="EMBL" id="BAQ45955.1"/>
    </source>
</evidence>
<accession>A0A0C6FSV1</accession>
<sequence>MTRNETIRNRLLGIITVILAIGALRASYPVTMPLAAAFVVIAAIWPIKPWLDRFLTPGLSYVATMLVLAVVVTGFTVAVYFSAAQVVSAFERSWDRLDVLYRHVSDWTASWGWSLDGEEGYRRLVGVARGLLQNIYTILGYLGFTALLVVFGLPEVPALRLKLRETFTRDEQQEVLASIEAIAEKIRQYLGISTFTSLLTGVATGLYALAVGLDLALVWGVLNFLLNYIPVVGNLVGIVPPTLFAFVQFQTKTAPAIVFLGLAAIQLAISNVVYPMLQGRSLALSPLAIIVALSFWSWVWGIAGAVLAVPLTAAIVITCDGFQSTQWIARLLSEPRRRG</sequence>
<reference evidence="8" key="2">
    <citation type="submission" date="2015-01" db="EMBL/GenBank/DDBJ databases">
        <title>Complete genome sequence of Methylobacterium aquaticum strain 22A.</title>
        <authorList>
            <person name="Tani A."/>
            <person name="Ogura Y."/>
            <person name="Hayashi T."/>
        </authorList>
    </citation>
    <scope>NUCLEOTIDE SEQUENCE [LARGE SCALE GENOMIC DNA]</scope>
    <source>
        <strain evidence="8">MA-22A</strain>
    </source>
</reference>
<evidence type="ECO:0000256" key="4">
    <source>
        <dbReference type="ARBA" id="ARBA00022989"/>
    </source>
</evidence>
<feature type="transmembrane region" description="Helical" evidence="6">
    <location>
        <begin position="30"/>
        <end position="47"/>
    </location>
</feature>